<organism evidence="2 3">
    <name type="scientific">Senna tora</name>
    <dbReference type="NCBI Taxonomy" id="362788"/>
    <lineage>
        <taxon>Eukaryota</taxon>
        <taxon>Viridiplantae</taxon>
        <taxon>Streptophyta</taxon>
        <taxon>Embryophyta</taxon>
        <taxon>Tracheophyta</taxon>
        <taxon>Spermatophyta</taxon>
        <taxon>Magnoliopsida</taxon>
        <taxon>eudicotyledons</taxon>
        <taxon>Gunneridae</taxon>
        <taxon>Pentapetalae</taxon>
        <taxon>rosids</taxon>
        <taxon>fabids</taxon>
        <taxon>Fabales</taxon>
        <taxon>Fabaceae</taxon>
        <taxon>Caesalpinioideae</taxon>
        <taxon>Cassia clade</taxon>
        <taxon>Senna</taxon>
    </lineage>
</organism>
<evidence type="ECO:0000313" key="2">
    <source>
        <dbReference type="EMBL" id="KAF7808604.1"/>
    </source>
</evidence>
<accession>A0A834T3D8</accession>
<feature type="compositionally biased region" description="Basic and acidic residues" evidence="1">
    <location>
        <begin position="1"/>
        <end position="68"/>
    </location>
</feature>
<dbReference type="AlphaFoldDB" id="A0A834T3D8"/>
<dbReference type="EMBL" id="JAAIUW010000011">
    <property type="protein sequence ID" value="KAF7808604.1"/>
    <property type="molecule type" value="Genomic_DNA"/>
</dbReference>
<reference evidence="2" key="1">
    <citation type="submission" date="2020-09" db="EMBL/GenBank/DDBJ databases">
        <title>Genome-Enabled Discovery of Anthraquinone Biosynthesis in Senna tora.</title>
        <authorList>
            <person name="Kang S.-H."/>
            <person name="Pandey R.P."/>
            <person name="Lee C.-M."/>
            <person name="Sim J.-S."/>
            <person name="Jeong J.-T."/>
            <person name="Choi B.-S."/>
            <person name="Jung M."/>
            <person name="Ginzburg D."/>
            <person name="Zhao K."/>
            <person name="Won S.Y."/>
            <person name="Oh T.-J."/>
            <person name="Yu Y."/>
            <person name="Kim N.-H."/>
            <person name="Lee O.R."/>
            <person name="Lee T.-H."/>
            <person name="Bashyal P."/>
            <person name="Kim T.-S."/>
            <person name="Lee W.-H."/>
            <person name="Kawkins C."/>
            <person name="Kim C.-K."/>
            <person name="Kim J.S."/>
            <person name="Ahn B.O."/>
            <person name="Rhee S.Y."/>
            <person name="Sohng J.K."/>
        </authorList>
    </citation>
    <scope>NUCLEOTIDE SEQUENCE</scope>
    <source>
        <tissue evidence="2">Leaf</tissue>
    </source>
</reference>
<gene>
    <name evidence="2" type="ORF">G2W53_035347</name>
</gene>
<dbReference type="Proteomes" id="UP000634136">
    <property type="component" value="Unassembled WGS sequence"/>
</dbReference>
<proteinExistence type="predicted"/>
<protein>
    <submittedName>
        <fullName evidence="2">Uncharacterized protein</fullName>
    </submittedName>
</protein>
<name>A0A834T3D8_9FABA</name>
<feature type="region of interest" description="Disordered" evidence="1">
    <location>
        <begin position="1"/>
        <end position="80"/>
    </location>
</feature>
<sequence length="80" mass="9469">MLAKMKVEEESKEQCKKGKEAEERYKNSLEDGKKREEQQETTIRKLRMENRKLTEESEISNDIKQRDEKRRRRAVGGGVG</sequence>
<keyword evidence="3" id="KW-1185">Reference proteome</keyword>
<comment type="caution">
    <text evidence="2">The sequence shown here is derived from an EMBL/GenBank/DDBJ whole genome shotgun (WGS) entry which is preliminary data.</text>
</comment>
<evidence type="ECO:0000313" key="3">
    <source>
        <dbReference type="Proteomes" id="UP000634136"/>
    </source>
</evidence>
<evidence type="ECO:0000256" key="1">
    <source>
        <dbReference type="SAM" id="MobiDB-lite"/>
    </source>
</evidence>